<dbReference type="AlphaFoldDB" id="A0A3M7RVJ5"/>
<keyword evidence="2" id="KW-0812">Transmembrane</keyword>
<dbReference type="Proteomes" id="UP000276133">
    <property type="component" value="Unassembled WGS sequence"/>
</dbReference>
<dbReference type="EMBL" id="REGN01002524">
    <property type="protein sequence ID" value="RNA27593.1"/>
    <property type="molecule type" value="Genomic_DNA"/>
</dbReference>
<evidence type="ECO:0000313" key="3">
    <source>
        <dbReference type="EMBL" id="RNA27593.1"/>
    </source>
</evidence>
<feature type="transmembrane region" description="Helical" evidence="2">
    <location>
        <begin position="49"/>
        <end position="68"/>
    </location>
</feature>
<accession>A0A3M7RVJ5</accession>
<keyword evidence="2" id="KW-0472">Membrane</keyword>
<sequence length="73" mass="8948">MMIDSMKKEIEIEEMRRKIEEDKNESDKYAKYIMDEKRSFYNSINANSGYNFIIFGPYGKIFFLLYIFRNNCY</sequence>
<organism evidence="3 4">
    <name type="scientific">Brachionus plicatilis</name>
    <name type="common">Marine rotifer</name>
    <name type="synonym">Brachionus muelleri</name>
    <dbReference type="NCBI Taxonomy" id="10195"/>
    <lineage>
        <taxon>Eukaryota</taxon>
        <taxon>Metazoa</taxon>
        <taxon>Spiralia</taxon>
        <taxon>Gnathifera</taxon>
        <taxon>Rotifera</taxon>
        <taxon>Eurotatoria</taxon>
        <taxon>Monogononta</taxon>
        <taxon>Pseudotrocha</taxon>
        <taxon>Ploima</taxon>
        <taxon>Brachionidae</taxon>
        <taxon>Brachionus</taxon>
    </lineage>
</organism>
<name>A0A3M7RVJ5_BRAPC</name>
<gene>
    <name evidence="3" type="ORF">BpHYR1_037563</name>
</gene>
<protein>
    <submittedName>
        <fullName evidence="3">Uncharacterized protein</fullName>
    </submittedName>
</protein>
<keyword evidence="4" id="KW-1185">Reference proteome</keyword>
<keyword evidence="2" id="KW-1133">Transmembrane helix</keyword>
<evidence type="ECO:0000313" key="4">
    <source>
        <dbReference type="Proteomes" id="UP000276133"/>
    </source>
</evidence>
<comment type="caution">
    <text evidence="3">The sequence shown here is derived from an EMBL/GenBank/DDBJ whole genome shotgun (WGS) entry which is preliminary data.</text>
</comment>
<reference evidence="3 4" key="1">
    <citation type="journal article" date="2018" name="Sci. Rep.">
        <title>Genomic signatures of local adaptation to the degree of environmental predictability in rotifers.</title>
        <authorList>
            <person name="Franch-Gras L."/>
            <person name="Hahn C."/>
            <person name="Garcia-Roger E.M."/>
            <person name="Carmona M.J."/>
            <person name="Serra M."/>
            <person name="Gomez A."/>
        </authorList>
    </citation>
    <scope>NUCLEOTIDE SEQUENCE [LARGE SCALE GENOMIC DNA]</scope>
    <source>
        <strain evidence="3">HYR1</strain>
    </source>
</reference>
<keyword evidence="1" id="KW-0175">Coiled coil</keyword>
<feature type="coiled-coil region" evidence="1">
    <location>
        <begin position="3"/>
        <end position="32"/>
    </location>
</feature>
<evidence type="ECO:0000256" key="2">
    <source>
        <dbReference type="SAM" id="Phobius"/>
    </source>
</evidence>
<evidence type="ECO:0000256" key="1">
    <source>
        <dbReference type="SAM" id="Coils"/>
    </source>
</evidence>
<proteinExistence type="predicted"/>